<accession>A0A426XPB8</accession>
<evidence type="ECO:0000313" key="2">
    <source>
        <dbReference type="EMBL" id="RRT41265.1"/>
    </source>
</evidence>
<dbReference type="AlphaFoldDB" id="A0A426XPB8"/>
<dbReference type="PANTHER" id="PTHR33240:SF8">
    <property type="entry name" value="OS03G0439900 PROTEIN"/>
    <property type="match status" value="1"/>
</dbReference>
<reference evidence="2 3" key="1">
    <citation type="journal article" date="2014" name="Agronomy (Basel)">
        <title>A Draft Genome Sequence for Ensete ventricosum, the Drought-Tolerant Tree Against Hunger.</title>
        <authorList>
            <person name="Harrison J."/>
            <person name="Moore K.A."/>
            <person name="Paszkiewicz K."/>
            <person name="Jones T."/>
            <person name="Grant M."/>
            <person name="Ambacheew D."/>
            <person name="Muzemil S."/>
            <person name="Studholme D.J."/>
        </authorList>
    </citation>
    <scope>NUCLEOTIDE SEQUENCE [LARGE SCALE GENOMIC DNA]</scope>
</reference>
<evidence type="ECO:0000313" key="3">
    <source>
        <dbReference type="Proteomes" id="UP000287651"/>
    </source>
</evidence>
<feature type="region of interest" description="Disordered" evidence="1">
    <location>
        <begin position="111"/>
        <end position="153"/>
    </location>
</feature>
<feature type="compositionally biased region" description="Polar residues" evidence="1">
    <location>
        <begin position="115"/>
        <end position="134"/>
    </location>
</feature>
<feature type="compositionally biased region" description="Basic and acidic residues" evidence="1">
    <location>
        <begin position="139"/>
        <end position="153"/>
    </location>
</feature>
<name>A0A426XPB8_ENSVE</name>
<dbReference type="EMBL" id="AMZH03018710">
    <property type="protein sequence ID" value="RRT41265.1"/>
    <property type="molecule type" value="Genomic_DNA"/>
</dbReference>
<protein>
    <recommendedName>
        <fullName evidence="4">Retrotransposon gag domain-containing protein</fullName>
    </recommendedName>
</protein>
<feature type="region of interest" description="Disordered" evidence="1">
    <location>
        <begin position="28"/>
        <end position="47"/>
    </location>
</feature>
<sequence>MPRDNASPPPRSVNRRLNEVQKEFIKSQEELGKSFKGSSPFTPEIQDKPVSLGFRLRKLEAYNGSSDPSEHDAASRAQMTLYDTSDVLMCRVFPMTLRGPARMWYNHLKHPPSLPSTNSQKRSHLPKTSQSLRQASGDRYSRDPSPHPKGLIEKQIDVTVGGPASEGDSSSAQKVYTRATAEKRLRHHRDLEITFGSGEEEYPDHDDVLVISVRIVNSRVKRIMVDKGIMCLTDRVLVPMTYTLSGFTEDSISSLDTTTFLVMIGEEARSKTLVVSFMVVGLPSAYNVIIGHPTLNKLRTIVSTCYQPMKFPTRSEIGEAGAIMESPSNGT</sequence>
<dbReference type="Proteomes" id="UP000287651">
    <property type="component" value="Unassembled WGS sequence"/>
</dbReference>
<comment type="caution">
    <text evidence="2">The sequence shown here is derived from an EMBL/GenBank/DDBJ whole genome shotgun (WGS) entry which is preliminary data.</text>
</comment>
<organism evidence="2 3">
    <name type="scientific">Ensete ventricosum</name>
    <name type="common">Abyssinian banana</name>
    <name type="synonym">Musa ensete</name>
    <dbReference type="NCBI Taxonomy" id="4639"/>
    <lineage>
        <taxon>Eukaryota</taxon>
        <taxon>Viridiplantae</taxon>
        <taxon>Streptophyta</taxon>
        <taxon>Embryophyta</taxon>
        <taxon>Tracheophyta</taxon>
        <taxon>Spermatophyta</taxon>
        <taxon>Magnoliopsida</taxon>
        <taxon>Liliopsida</taxon>
        <taxon>Zingiberales</taxon>
        <taxon>Musaceae</taxon>
        <taxon>Ensete</taxon>
    </lineage>
</organism>
<proteinExistence type="predicted"/>
<evidence type="ECO:0000256" key="1">
    <source>
        <dbReference type="SAM" id="MobiDB-lite"/>
    </source>
</evidence>
<gene>
    <name evidence="2" type="ORF">B296_00043299</name>
</gene>
<dbReference type="PANTHER" id="PTHR33240">
    <property type="entry name" value="OS08G0508500 PROTEIN"/>
    <property type="match status" value="1"/>
</dbReference>
<evidence type="ECO:0008006" key="4">
    <source>
        <dbReference type="Google" id="ProtNLM"/>
    </source>
</evidence>